<evidence type="ECO:0000256" key="3">
    <source>
        <dbReference type="SAM" id="SignalP"/>
    </source>
</evidence>
<dbReference type="PANTHER" id="PTHR24104">
    <property type="entry name" value="E3 UBIQUITIN-PROTEIN LIGASE NHLRC1-RELATED"/>
    <property type="match status" value="1"/>
</dbReference>
<dbReference type="OrthoDB" id="7294637at2"/>
<keyword evidence="6" id="KW-1185">Reference proteome</keyword>
<evidence type="ECO:0000259" key="4">
    <source>
        <dbReference type="Pfam" id="PF19081"/>
    </source>
</evidence>
<feature type="domain" description="Ig-like" evidence="4">
    <location>
        <begin position="2038"/>
        <end position="2107"/>
    </location>
</feature>
<feature type="signal peptide" evidence="3">
    <location>
        <begin position="1"/>
        <end position="22"/>
    </location>
</feature>
<keyword evidence="3" id="KW-0732">Signal</keyword>
<sequence length="2140" mass="223572">MKKKFPQIFKILLLFCFISMNAQTINYDPPGFYVRGQPISTLVPNQSGITIQGGTYRDVSLFAGTGSSGGTNASSSSTSSFQNPRGIVKDRSGNYYIAEVQGKRIRKISATGVVTTVHQFTDFEPRDLVINSNNGDLYAVIHTHRIIRIPNTNWANYPLQEPTYVYTSDAVNVIAGSVSSGYTDATGTAARFNNPWGLAIASDNTYLLVSDFGNNRIRKVMLSNFAVSTFVPSATFSGPTDVHIVNNDLIYVAEFNGNRIQKISGGSSVSLFVSGTFGGGNFDGTGATGFIDQPHSLTADGMGNVYVVERMNHKVRKITPQGKITTIAGTLWNTDNSGNQIGTGSNARFRFPTGIFYDIEGGFLLIADTDNHQLKKVQLSGFEVLPPLPTGLSLNTSTGVISGTPTAVSLQNVYQNNFNTSQLQFLAGETVTLADNAAVIGDYLQLTPRQNNSKGGITIQPFESNGFGALKVSFDLITTKTSADNTSADGFSYSFAPDASATATSPQAEIGTGTKLAVSFATFGSNRGIRIFYNPASNQSLGTTLNSVLLAYTNNTSWMGKSVKVVLDVTDMGDLTLTIDGVTIFTTTLPANFSNSDKSTWKHVFKARTGLSNDLHAIDNLSLQLRNGPTRHTVVGRDYNNEVESTFLINSSVLPTVSTQSVTSIQYTQATVNYQILGPGSSSLSNSGFVWSTTPSPTIFDNAVIHPSPAVVGNQSLAFDDLLSSTTYYVRAVVINEWGVYAYGQELSFTTLAYTAPTVSTNGTTAVTQTTAVSGGDVTNDGGNTLVERGICWSTNPNPTIADQKIVDSAPSVGTFTSSITGLVAGTVYYIRAYATNSVGTTYGSEQSFMTIPTVPIITYQEENYLAQNFLGSPIVPTITGGSVTQGLSGVSTIVTSFPSNSSKQFALSHDNNFFYYASINTIYKINRATNVTTILAGGTTGSNDGIGTAAQFEVAIGMGFSSIAVNKTTGNIYVLSGNEQQSARLRQITPDGVVSTIANIIDGSLGYPNGPTAVDGMGNIFYINNGKAIGKIPCINNSASPTFGTPIPNWAGTMFSQLNVDGTGDSARFRQITSKIAIDASNNLYVVDLRLIRKISPTAVVTTIAGNLNSTTGANGLSIDGNGTSAYFTNYASYTYSPLDNSLYGIDMGTSHFIRKIDLSTLNVTTLYQTNVFSGAGFTMEMLNGDLYGILYGGEAISKTTVFGYSVSPSLPAGLSLTVTGEITGTPTVLSPLTTYTIKSINPYHIVNATTKIVVEPFTTSSPITSDQTFCSGALVSDLLATGTYLQWYTALTGGIAIPTTTALATGTYYLEQIIAASVVDIGSDFNFPSGVAIQADGKIVIVDSGNNTIKRMNADGSNIETLGSGFSSPKDVVIQADGKIVIVDTGNDAIKRMNADGTNIETLGTGFASPYGVAIQADGKIVVADSNNNAIKRMNADGTNVETLGSGFSNPTGVAIQADGKIVVADAANNAINRMNSDGTNIETLGSGFSLPTGVAIQADGKIVVADADNSAIKRMNVDGTNIETLGNGFSFPYAVAIQSDGKIVVVDLLDHTIKRITEASSNRVPVNVTVNNTEAPTASAQSFSTSGTVSDLVAIGTALQWYAASTGGTALPTTTALETGTYYVSQTIAGCESLRTAVAVTVNVTTAPIASAQTFCTSGTVADLVATGTDLQWYTSLTGGTAIPTTTALATGTYYVEQSTAASVVTLGSSFNFPSGAAIQADGKIVVADQGNNAIKRMNVDGTNIETLGSGFNSPYGVAIQSDGKIVVADKGNNAIKRMNADGSNIETLGTGFASPYGVTIQADGKIVVADSQNNAIKRMNADGSNIVTLGSGFSFPFGVAIQADGKIVVSVPFNNAIKRMDADGTNVETLGSGFSFPSGVAIQADGKIVLADQGNMAIKRMNVDGTNIETLGTGFSFPYGVAIQGDGKIVVADFNNNAIKRITEASSTNRVPVNVTVNNTEAPTASAQSFSTSGTVSDLVAIGTALQWYAASTGSTALPTTTALSSGMYYVSQTLNSCESPRTAVAVTVNVTTAPTASDQILCQGATVSDLVAVGTTLQWYTVAEGGVALGTTTILSTGTYYVSQTVSGVESDRTAVTVTIVPSLGNISWISGPSVLSAESTVATYSVTAVSGATS</sequence>
<dbReference type="InterPro" id="IPR013431">
    <property type="entry name" value="Delta_60_rpt"/>
</dbReference>
<dbReference type="SUPFAM" id="SSF49265">
    <property type="entry name" value="Fibronectin type III"/>
    <property type="match status" value="1"/>
</dbReference>
<dbReference type="SUPFAM" id="SSF63829">
    <property type="entry name" value="Calcium-dependent phosphotriesterase"/>
    <property type="match status" value="1"/>
</dbReference>
<evidence type="ECO:0000313" key="6">
    <source>
        <dbReference type="Proteomes" id="UP000249518"/>
    </source>
</evidence>
<reference evidence="5 6" key="1">
    <citation type="submission" date="2018-06" db="EMBL/GenBank/DDBJ databases">
        <title>Genomic Encyclopedia of Type Strains, Phase III (KMG-III): the genomes of soil and plant-associated and newly described type strains.</title>
        <authorList>
            <person name="Whitman W."/>
        </authorList>
    </citation>
    <scope>NUCLEOTIDE SEQUENCE [LARGE SCALE GENOMIC DNA]</scope>
    <source>
        <strain evidence="5 6">CGMCC 1.12504</strain>
    </source>
</reference>
<dbReference type="NCBIfam" id="TIGR02608">
    <property type="entry name" value="delta_60_rpt"/>
    <property type="match status" value="1"/>
</dbReference>
<dbReference type="SUPFAM" id="SSF49899">
    <property type="entry name" value="Concanavalin A-like lectins/glucanases"/>
    <property type="match status" value="1"/>
</dbReference>
<name>A0A328WR00_9FLAO</name>
<dbReference type="GO" id="GO:0004553">
    <property type="term" value="F:hydrolase activity, hydrolyzing O-glycosyl compounds"/>
    <property type="evidence" value="ECO:0007669"/>
    <property type="project" value="UniProtKB-ARBA"/>
</dbReference>
<dbReference type="GO" id="GO:0008270">
    <property type="term" value="F:zinc ion binding"/>
    <property type="evidence" value="ECO:0007669"/>
    <property type="project" value="UniProtKB-KW"/>
</dbReference>
<dbReference type="Proteomes" id="UP000249518">
    <property type="component" value="Unassembled WGS sequence"/>
</dbReference>
<protein>
    <submittedName>
        <fullName evidence="5">Putative delta-60 repeat protein</fullName>
    </submittedName>
</protein>
<evidence type="ECO:0000313" key="5">
    <source>
        <dbReference type="EMBL" id="RAR46244.1"/>
    </source>
</evidence>
<dbReference type="InterPro" id="IPR044023">
    <property type="entry name" value="Ig_7"/>
</dbReference>
<dbReference type="Gene3D" id="2.120.10.30">
    <property type="entry name" value="TolB, C-terminal domain"/>
    <property type="match status" value="7"/>
</dbReference>
<evidence type="ECO:0000256" key="1">
    <source>
        <dbReference type="ARBA" id="ARBA00022737"/>
    </source>
</evidence>
<dbReference type="GO" id="GO:0005975">
    <property type="term" value="P:carbohydrate metabolic process"/>
    <property type="evidence" value="ECO:0007669"/>
    <property type="project" value="UniProtKB-ARBA"/>
</dbReference>
<feature type="domain" description="Ig-like" evidence="4">
    <location>
        <begin position="1597"/>
        <end position="1646"/>
    </location>
</feature>
<dbReference type="InterPro" id="IPR000033">
    <property type="entry name" value="LDLR_classB_rpt"/>
</dbReference>
<dbReference type="InterPro" id="IPR013320">
    <property type="entry name" value="ConA-like_dom_sf"/>
</dbReference>
<dbReference type="SUPFAM" id="SSF101898">
    <property type="entry name" value="NHL repeat"/>
    <property type="match status" value="4"/>
</dbReference>
<dbReference type="InterPro" id="IPR011042">
    <property type="entry name" value="6-blade_b-propeller_TolB-like"/>
</dbReference>
<dbReference type="InterPro" id="IPR050952">
    <property type="entry name" value="TRIM-NHL_E3_ligases"/>
</dbReference>
<dbReference type="PROSITE" id="PS51125">
    <property type="entry name" value="NHL"/>
    <property type="match status" value="3"/>
</dbReference>
<dbReference type="CDD" id="cd05819">
    <property type="entry name" value="NHL"/>
    <property type="match status" value="2"/>
</dbReference>
<comment type="caution">
    <text evidence="5">The sequence shown here is derived from an EMBL/GenBank/DDBJ whole genome shotgun (WGS) entry which is preliminary data.</text>
</comment>
<gene>
    <name evidence="5" type="ORF">B0I10_1251</name>
</gene>
<feature type="repeat" description="NHL" evidence="2">
    <location>
        <begin position="1755"/>
        <end position="1785"/>
    </location>
</feature>
<dbReference type="InterPro" id="IPR001258">
    <property type="entry name" value="NHL_repeat"/>
</dbReference>
<feature type="chain" id="PRO_5016275765" evidence="3">
    <location>
        <begin position="23"/>
        <end position="2140"/>
    </location>
</feature>
<dbReference type="SMART" id="SM00135">
    <property type="entry name" value="LY"/>
    <property type="match status" value="7"/>
</dbReference>
<dbReference type="Pfam" id="PF19081">
    <property type="entry name" value="Ig_7"/>
    <property type="match status" value="2"/>
</dbReference>
<dbReference type="Gene3D" id="2.40.10.500">
    <property type="match status" value="1"/>
</dbReference>
<keyword evidence="1" id="KW-0677">Repeat</keyword>
<feature type="repeat" description="NHL" evidence="2">
    <location>
        <begin position="1326"/>
        <end position="1357"/>
    </location>
</feature>
<proteinExistence type="predicted"/>
<accession>A0A328WR00</accession>
<feature type="non-terminal residue" evidence="5">
    <location>
        <position position="2140"/>
    </location>
</feature>
<dbReference type="Pfam" id="PF24684">
    <property type="entry name" value="Vgb_lyase"/>
    <property type="match status" value="2"/>
</dbReference>
<dbReference type="InterPro" id="IPR036116">
    <property type="entry name" value="FN3_sf"/>
</dbReference>
<evidence type="ECO:0000256" key="2">
    <source>
        <dbReference type="PROSITE-ProRule" id="PRU00504"/>
    </source>
</evidence>
<organism evidence="5 6">
    <name type="scientific">Flavobacterium lacus</name>
    <dbReference type="NCBI Taxonomy" id="1353778"/>
    <lineage>
        <taxon>Bacteria</taxon>
        <taxon>Pseudomonadati</taxon>
        <taxon>Bacteroidota</taxon>
        <taxon>Flavobacteriia</taxon>
        <taxon>Flavobacteriales</taxon>
        <taxon>Flavobacteriaceae</taxon>
        <taxon>Flavobacterium</taxon>
    </lineage>
</organism>
<feature type="repeat" description="NHL" evidence="2">
    <location>
        <begin position="1491"/>
        <end position="1521"/>
    </location>
</feature>
<dbReference type="EMBL" id="QLSV01000025">
    <property type="protein sequence ID" value="RAR46244.1"/>
    <property type="molecule type" value="Genomic_DNA"/>
</dbReference>
<dbReference type="PANTHER" id="PTHR24104:SF25">
    <property type="entry name" value="PROTEIN LIN-41"/>
    <property type="match status" value="1"/>
</dbReference>